<feature type="region of interest" description="Disordered" evidence="1">
    <location>
        <begin position="344"/>
        <end position="365"/>
    </location>
</feature>
<dbReference type="Gramene" id="evm.model.02.1707">
    <property type="protein sequence ID" value="cds.evm.model.02.1707"/>
    <property type="gene ID" value="evm.TU.02.1707"/>
</dbReference>
<feature type="compositionally biased region" description="Basic and acidic residues" evidence="1">
    <location>
        <begin position="344"/>
        <end position="363"/>
    </location>
</feature>
<organism evidence="2 3">
    <name type="scientific">Cannabis sativa</name>
    <name type="common">Hemp</name>
    <name type="synonym">Marijuana</name>
    <dbReference type="NCBI Taxonomy" id="3483"/>
    <lineage>
        <taxon>Eukaryota</taxon>
        <taxon>Viridiplantae</taxon>
        <taxon>Streptophyta</taxon>
        <taxon>Embryophyta</taxon>
        <taxon>Tracheophyta</taxon>
        <taxon>Spermatophyta</taxon>
        <taxon>Magnoliopsida</taxon>
        <taxon>eudicotyledons</taxon>
        <taxon>Gunneridae</taxon>
        <taxon>Pentapetalae</taxon>
        <taxon>rosids</taxon>
        <taxon>fabids</taxon>
        <taxon>Rosales</taxon>
        <taxon>Cannabaceae</taxon>
        <taxon>Cannabis</taxon>
    </lineage>
</organism>
<reference evidence="2" key="2">
    <citation type="submission" date="2021-03" db="UniProtKB">
        <authorList>
            <consortium name="EnsemblPlants"/>
        </authorList>
    </citation>
    <scope>IDENTIFICATION</scope>
</reference>
<evidence type="ECO:0000256" key="1">
    <source>
        <dbReference type="SAM" id="MobiDB-lite"/>
    </source>
</evidence>
<evidence type="ECO:0000313" key="3">
    <source>
        <dbReference type="Proteomes" id="UP000596661"/>
    </source>
</evidence>
<dbReference type="Proteomes" id="UP000596661">
    <property type="component" value="Chromosome 2"/>
</dbReference>
<proteinExistence type="predicted"/>
<feature type="region of interest" description="Disordered" evidence="1">
    <location>
        <begin position="276"/>
        <end position="296"/>
    </location>
</feature>
<name>A0A803NUR0_CANSA</name>
<dbReference type="EnsemblPlants" id="evm.model.02.1707">
    <property type="protein sequence ID" value="cds.evm.model.02.1707"/>
    <property type="gene ID" value="evm.TU.02.1707"/>
</dbReference>
<reference evidence="2" key="1">
    <citation type="submission" date="2018-11" db="EMBL/GenBank/DDBJ databases">
        <authorList>
            <person name="Grassa J C."/>
        </authorList>
    </citation>
    <scope>NUCLEOTIDE SEQUENCE [LARGE SCALE GENOMIC DNA]</scope>
</reference>
<feature type="region of interest" description="Disordered" evidence="1">
    <location>
        <begin position="169"/>
        <end position="227"/>
    </location>
</feature>
<evidence type="ECO:0000313" key="2">
    <source>
        <dbReference type="EnsemblPlants" id="cds.evm.model.02.1707"/>
    </source>
</evidence>
<feature type="compositionally biased region" description="Basic and acidic residues" evidence="1">
    <location>
        <begin position="177"/>
        <end position="212"/>
    </location>
</feature>
<protein>
    <submittedName>
        <fullName evidence="2">Uncharacterized protein</fullName>
    </submittedName>
</protein>
<dbReference type="AlphaFoldDB" id="A0A803NUR0"/>
<sequence>MMLWLNTGVHGSKVFSVVMTLDWGMDYLEKFSAANSTCCNKESNLTKMNFSAPALRVSIRVSAGQASTFRPLRVWERQYAFHVWEARIRRVGSAYSLTLTCQFREVWDLGYDQKDYRKKVVTEKVGNGEIVQLYGDWLNAENNVVKHCFDNNRKGEVDLDDQRLDAELETQSKAGMGRRESEGRRSTGRGEDRRVVEAKGELIDERKRKDEVALSGKKGNKEAEVDKKKEGGRIAEVAGVMGESSKLSYAVDLEETKTRQMLNQITTETIEKGTKISREKKRKVTGQTQGAGSKEDGVRSFEEYRYNEELTKIVNSGFVEGRRSFSRETNPKTRKRISIKKIAREEGQKRRKEVPKGTTEEGKTSINSFHGGKKWIKGWRKLKFLSGWVFLMVLIALPSLILKRQALIVKAVENNEAHKLECSRVGELVDIQNVVIPFDKQGRSRGLILMWKETITVKIYSSPGHILATIAGNGFLSWTFTGFYVNPNQSLRDDSWKLFRRIKDSVVGAWLCIGAFNEIIGNHESGEASGEAKEDGGVHAYNLCNVAYKIISKCLANRLRLTLPEVISDSQSAFVNNILIHDNAIIGFEGLHCMRKNNFRNGSKMVLKLDMAKAYDRVECIFIEEGLNFGRNGISVSHLFFADDSLIFMEAKEEFCQCFKTILFQYVEAFGQLVNFQKFDLSFGKNVPRERRLVLARILGVKMVDNQGFYLGLPSFVGRKKKEVFEYIKNRVWNKLKDWKMSFSMYRVGSGNDIRVVEDPWIPRLVNLKLIEKPNIPEGMQVIDLKNWDGDWDEKFIQSNFHSDDVNLILSLATSNKEVDDEIMWHYSKNGEYSIKRRKTSSNPSYNSYLRQTSHCLQSCLGNVGMKGMLGCTTGFCMPACGVVDWCILVVWISKIKTLFKEKLRKREWSPPCGGPESECGCRVYNMNGSQSSVWLLGLLQVCSALHPGFLPPLSASASLNGCYH</sequence>
<accession>A0A803NUR0</accession>
<keyword evidence="3" id="KW-1185">Reference proteome</keyword>
<dbReference type="EMBL" id="UZAU01000217">
    <property type="status" value="NOT_ANNOTATED_CDS"/>
    <property type="molecule type" value="Genomic_DNA"/>
</dbReference>